<gene>
    <name evidence="2" type="ORF">ACA1_024030</name>
</gene>
<dbReference type="AlphaFoldDB" id="L8GHE1"/>
<dbReference type="RefSeq" id="XP_004334430.1">
    <property type="nucleotide sequence ID" value="XM_004334382.1"/>
</dbReference>
<feature type="chain" id="PRO_5003989751" evidence="1">
    <location>
        <begin position="30"/>
        <end position="785"/>
    </location>
</feature>
<dbReference type="Proteomes" id="UP000011083">
    <property type="component" value="Unassembled WGS sequence"/>
</dbReference>
<keyword evidence="1" id="KW-0732">Signal</keyword>
<feature type="signal peptide" evidence="1">
    <location>
        <begin position="1"/>
        <end position="29"/>
    </location>
</feature>
<dbReference type="KEGG" id="acan:ACA1_024030"/>
<proteinExistence type="predicted"/>
<keyword evidence="3" id="KW-1185">Reference proteome</keyword>
<evidence type="ECO:0000313" key="2">
    <source>
        <dbReference type="EMBL" id="ELR12417.1"/>
    </source>
</evidence>
<protein>
    <submittedName>
        <fullName evidence="2">Uncharacterized protein</fullName>
    </submittedName>
</protein>
<name>L8GHE1_ACACF</name>
<dbReference type="Pfam" id="PF17963">
    <property type="entry name" value="Big_9"/>
    <property type="match status" value="2"/>
</dbReference>
<dbReference type="EMBL" id="KB008118">
    <property type="protein sequence ID" value="ELR12417.1"/>
    <property type="molecule type" value="Genomic_DNA"/>
</dbReference>
<evidence type="ECO:0000256" key="1">
    <source>
        <dbReference type="SAM" id="SignalP"/>
    </source>
</evidence>
<dbReference type="VEuPathDB" id="AmoebaDB:ACA1_024030"/>
<sequence>MDANGGLRRSTLFLFSLLLLSSFIYISIASSALSEDQFDFSLPSKSHISNHKHKVYFTEKGKSVEVRLAYDTDDDEFVSVNVLDRKNPNAALLIYTPSASFTGKDTFLCELCRTRDGNRACSQMQVTVAVRIDTADDQVSTVEGQQVELMLLENDDILADPDTLLIVSSPLNGAIDIGSGVRYDSLEYEVCQDESRDNCGRAVANITVTLLTRPDEFEVSSRVASVLDLLKNDGSQAHIDDRTLKISAEPKHGTIVSIETGEVTYLPQRNFAGEDSFYYTVCSQELVDSSSLLKTQQTAQSAFLQVNVIFEHYTEEQREREAKTAAAPLVQKEDLPTSMEQVSSWFSASDALDAMHQEMRTQHATLQEQLLHLKSVEVFATWLANHEFSAMRKATASNKAQISDTIGEWDIVIVEVSDGGKDVYGEMEADIEATVSRIFVEDLSYLEAGDLASAVLAQWLWDNHKEDVERVVQQHSQVVIDKRRVCSEPVKVTVIVQLWAKDDSIRVKEGSTTDVVVLANDHVLTKPSTLLLVSLPSAPGATVDVVQKGTYFVLRYSTPMGFFGPDRFEYQVCTDHTRTICGRAHVLAQVENYAAQAHNDFYQLPYNPKAHRICPLNNDRHVDRRSLSVERESAKGALLELEQDEQGANTGCVLYTAREAASGDDHFHYEVCGTGRGCVQAKVRLDVACSYFGQDPAQVDYLLMQQVNEELIDKVNETIALLKRLKTLSRGYDPRTNMELSEDTQEWNQALRAFSKEDLANMEQLQAYVLGRLLAITPNPSCGTA</sequence>
<dbReference type="Gene3D" id="2.60.40.3440">
    <property type="match status" value="1"/>
</dbReference>
<accession>L8GHE1</accession>
<reference evidence="2 3" key="1">
    <citation type="journal article" date="2013" name="Genome Biol.">
        <title>Genome of Acanthamoeba castellanii highlights extensive lateral gene transfer and early evolution of tyrosine kinase signaling.</title>
        <authorList>
            <person name="Clarke M."/>
            <person name="Lohan A.J."/>
            <person name="Liu B."/>
            <person name="Lagkouvardos I."/>
            <person name="Roy S."/>
            <person name="Zafar N."/>
            <person name="Bertelli C."/>
            <person name="Schilde C."/>
            <person name="Kianianmomeni A."/>
            <person name="Burglin T.R."/>
            <person name="Frech C."/>
            <person name="Turcotte B."/>
            <person name="Kopec K.O."/>
            <person name="Synnott J.M."/>
            <person name="Choo C."/>
            <person name="Paponov I."/>
            <person name="Finkler A."/>
            <person name="Soon Heng Tan C."/>
            <person name="Hutchins A.P."/>
            <person name="Weinmeier T."/>
            <person name="Rattei T."/>
            <person name="Chu J.S."/>
            <person name="Gimenez G."/>
            <person name="Irimia M."/>
            <person name="Rigden D.J."/>
            <person name="Fitzpatrick D.A."/>
            <person name="Lorenzo-Morales J."/>
            <person name="Bateman A."/>
            <person name="Chiu C.H."/>
            <person name="Tang P."/>
            <person name="Hegemann P."/>
            <person name="Fromm H."/>
            <person name="Raoult D."/>
            <person name="Greub G."/>
            <person name="Miranda-Saavedra D."/>
            <person name="Chen N."/>
            <person name="Nash P."/>
            <person name="Ginger M.L."/>
            <person name="Horn M."/>
            <person name="Schaap P."/>
            <person name="Caler L."/>
            <person name="Loftus B."/>
        </authorList>
    </citation>
    <scope>NUCLEOTIDE SEQUENCE [LARGE SCALE GENOMIC DNA]</scope>
    <source>
        <strain evidence="2 3">Neff</strain>
    </source>
</reference>
<dbReference type="GeneID" id="14912916"/>
<evidence type="ECO:0000313" key="3">
    <source>
        <dbReference type="Proteomes" id="UP000011083"/>
    </source>
</evidence>
<organism evidence="2 3">
    <name type="scientific">Acanthamoeba castellanii (strain ATCC 30010 / Neff)</name>
    <dbReference type="NCBI Taxonomy" id="1257118"/>
    <lineage>
        <taxon>Eukaryota</taxon>
        <taxon>Amoebozoa</taxon>
        <taxon>Discosea</taxon>
        <taxon>Longamoebia</taxon>
        <taxon>Centramoebida</taxon>
        <taxon>Acanthamoebidae</taxon>
        <taxon>Acanthamoeba</taxon>
    </lineage>
</organism>